<feature type="domain" description="Transposase Tc1-like" evidence="1">
    <location>
        <begin position="66"/>
        <end position="137"/>
    </location>
</feature>
<dbReference type="PANTHER" id="PTHR23022">
    <property type="entry name" value="TRANSPOSABLE ELEMENT-RELATED"/>
    <property type="match status" value="1"/>
</dbReference>
<dbReference type="AlphaFoldDB" id="A0AAN9BLK9"/>
<dbReference type="GO" id="GO:0003677">
    <property type="term" value="F:DNA binding"/>
    <property type="evidence" value="ECO:0007669"/>
    <property type="project" value="InterPro"/>
</dbReference>
<dbReference type="InterPro" id="IPR038717">
    <property type="entry name" value="Tc1-like_DDE_dom"/>
</dbReference>
<accession>A0AAN9BLK9</accession>
<dbReference type="PANTHER" id="PTHR23022:SF135">
    <property type="entry name" value="SI:DKEY-77F5.3"/>
    <property type="match status" value="1"/>
</dbReference>
<comment type="caution">
    <text evidence="3">The sequence shown here is derived from an EMBL/GenBank/DDBJ whole genome shotgun (WGS) entry which is preliminary data.</text>
</comment>
<dbReference type="InterPro" id="IPR002492">
    <property type="entry name" value="Transposase_Tc1-like"/>
</dbReference>
<gene>
    <name evidence="3" type="ORF">V1264_015168</name>
</gene>
<evidence type="ECO:0000313" key="4">
    <source>
        <dbReference type="Proteomes" id="UP001374579"/>
    </source>
</evidence>
<evidence type="ECO:0000313" key="3">
    <source>
        <dbReference type="EMBL" id="KAK7107214.1"/>
    </source>
</evidence>
<evidence type="ECO:0008006" key="5">
    <source>
        <dbReference type="Google" id="ProtNLM"/>
    </source>
</evidence>
<dbReference type="SUPFAM" id="SSF46689">
    <property type="entry name" value="Homeodomain-like"/>
    <property type="match status" value="1"/>
</dbReference>
<feature type="domain" description="Tc1-like transposase DDE" evidence="2">
    <location>
        <begin position="147"/>
        <end position="291"/>
    </location>
</feature>
<dbReference type="InterPro" id="IPR036397">
    <property type="entry name" value="RNaseH_sf"/>
</dbReference>
<dbReference type="Pfam" id="PF13358">
    <property type="entry name" value="DDE_3"/>
    <property type="match status" value="1"/>
</dbReference>
<dbReference type="EMBL" id="JBAMIC010000004">
    <property type="protein sequence ID" value="KAK7107214.1"/>
    <property type="molecule type" value="Genomic_DNA"/>
</dbReference>
<sequence length="339" mass="39897">MKRLPENDRWRAIGMLQVKETYYNVARYLNVSQPVIKRLWNRYQETGKVTDLPRKGRPRSTTADQDRKLVNKVMEDRHLTSTQLRHSFLAATGVSVSKQTVRNRLHAVNLRARRPHIVRPLSAHHREARKTWSQQHAKWTAKQWDSVMFSDESIYTLNARDGRLRVWRRAGERHIPCTVIKEDLYARGRVQVWAGITTTGRTELHICHGSLTGLYYRDKMIREVVMPFAKRQGKDFIFQDDNAPAHRSRLVQDEWQGNNVRTLPWPAMSPDLSPIEPLWDMLRRQVRERRPPPENLQELADVLQEEWRRIPQEKIEGLIRSMRRRCLACLASDGASIHQ</sequence>
<dbReference type="Pfam" id="PF01498">
    <property type="entry name" value="HTH_Tnp_Tc3_2"/>
    <property type="match status" value="1"/>
</dbReference>
<name>A0AAN9BLK9_9CAEN</name>
<dbReference type="Proteomes" id="UP001374579">
    <property type="component" value="Unassembled WGS sequence"/>
</dbReference>
<protein>
    <recommendedName>
        <fullName evidence="5">Transposase</fullName>
    </recommendedName>
</protein>
<dbReference type="GO" id="GO:0015074">
    <property type="term" value="P:DNA integration"/>
    <property type="evidence" value="ECO:0007669"/>
    <property type="project" value="InterPro"/>
</dbReference>
<proteinExistence type="predicted"/>
<dbReference type="InterPro" id="IPR047655">
    <property type="entry name" value="Transpos_IS630-like"/>
</dbReference>
<dbReference type="InterPro" id="IPR052338">
    <property type="entry name" value="Transposase_5"/>
</dbReference>
<dbReference type="NCBIfam" id="NF033545">
    <property type="entry name" value="transpos_IS630"/>
    <property type="match status" value="1"/>
</dbReference>
<dbReference type="InterPro" id="IPR009057">
    <property type="entry name" value="Homeodomain-like_sf"/>
</dbReference>
<dbReference type="Gene3D" id="3.30.420.10">
    <property type="entry name" value="Ribonuclease H-like superfamily/Ribonuclease H"/>
    <property type="match status" value="1"/>
</dbReference>
<organism evidence="3 4">
    <name type="scientific">Littorina saxatilis</name>
    <dbReference type="NCBI Taxonomy" id="31220"/>
    <lineage>
        <taxon>Eukaryota</taxon>
        <taxon>Metazoa</taxon>
        <taxon>Spiralia</taxon>
        <taxon>Lophotrochozoa</taxon>
        <taxon>Mollusca</taxon>
        <taxon>Gastropoda</taxon>
        <taxon>Caenogastropoda</taxon>
        <taxon>Littorinimorpha</taxon>
        <taxon>Littorinoidea</taxon>
        <taxon>Littorinidae</taxon>
        <taxon>Littorina</taxon>
    </lineage>
</organism>
<keyword evidence="4" id="KW-1185">Reference proteome</keyword>
<reference evidence="3 4" key="1">
    <citation type="submission" date="2024-02" db="EMBL/GenBank/DDBJ databases">
        <title>Chromosome-scale genome assembly of the rough periwinkle Littorina saxatilis.</title>
        <authorList>
            <person name="De Jode A."/>
            <person name="Faria R."/>
            <person name="Formenti G."/>
            <person name="Sims Y."/>
            <person name="Smith T.P."/>
            <person name="Tracey A."/>
            <person name="Wood J.M.D."/>
            <person name="Zagrodzka Z.B."/>
            <person name="Johannesson K."/>
            <person name="Butlin R.K."/>
            <person name="Leder E.H."/>
        </authorList>
    </citation>
    <scope>NUCLEOTIDE SEQUENCE [LARGE SCALE GENOMIC DNA]</scope>
    <source>
        <strain evidence="3">Snail1</strain>
        <tissue evidence="3">Muscle</tissue>
    </source>
</reference>
<dbReference type="GO" id="GO:0006313">
    <property type="term" value="P:DNA transposition"/>
    <property type="evidence" value="ECO:0007669"/>
    <property type="project" value="InterPro"/>
</dbReference>
<evidence type="ECO:0000259" key="2">
    <source>
        <dbReference type="Pfam" id="PF13358"/>
    </source>
</evidence>
<evidence type="ECO:0000259" key="1">
    <source>
        <dbReference type="Pfam" id="PF01498"/>
    </source>
</evidence>